<evidence type="ECO:0000313" key="3">
    <source>
        <dbReference type="Proteomes" id="UP000011910"/>
    </source>
</evidence>
<accession>M7N1Y7</accession>
<proteinExistence type="predicted"/>
<protein>
    <recommendedName>
        <fullName evidence="1">RES domain-containing protein</fullName>
    </recommendedName>
</protein>
<evidence type="ECO:0000259" key="1">
    <source>
        <dbReference type="SMART" id="SM00953"/>
    </source>
</evidence>
<dbReference type="STRING" id="1279009.ADICEAN_03567"/>
<keyword evidence="3" id="KW-1185">Reference proteome</keyword>
<gene>
    <name evidence="2" type="ORF">ADICEAN_03567</name>
</gene>
<dbReference type="AlphaFoldDB" id="M7N1Y7"/>
<dbReference type="Proteomes" id="UP000011910">
    <property type="component" value="Unassembled WGS sequence"/>
</dbReference>
<name>M7N1Y7_9BACT</name>
<sequence>MLLYRIIFAKYAEAKFAPGESGRWNLDGERVLYTSTSPALAMSETMAHRLGQGFLSAGYSLITFEVSDKLPLEEIHRSQLPDDWRLYSSYTTSQPLGSDWFRRKETLLLRVPSAVVPGDYNVVVNATHPEYDQLREVGREAFPFDQRFIQADQELKESRSQGVKEVKWGSRKK</sequence>
<feature type="domain" description="RES" evidence="1">
    <location>
        <begin position="8"/>
        <end position="138"/>
    </location>
</feature>
<dbReference type="eggNOG" id="COG5654">
    <property type="taxonomic scope" value="Bacteria"/>
</dbReference>
<dbReference type="SMART" id="SM00953">
    <property type="entry name" value="RES"/>
    <property type="match status" value="1"/>
</dbReference>
<dbReference type="RefSeq" id="WP_009196948.1">
    <property type="nucleotide sequence ID" value="NZ_AODQ01000127.1"/>
</dbReference>
<dbReference type="Pfam" id="PF08808">
    <property type="entry name" value="RES"/>
    <property type="match status" value="1"/>
</dbReference>
<dbReference type="OrthoDB" id="9789501at2"/>
<evidence type="ECO:0000313" key="2">
    <source>
        <dbReference type="EMBL" id="EMR01297.1"/>
    </source>
</evidence>
<reference evidence="2 3" key="1">
    <citation type="journal article" date="2013" name="Genome Announc.">
        <title>Draft Genome Sequence of Cesiribacter andamanensis Strain AMV16T, Isolated from a Soil Sample from a Mud Volcano in the Andaman Islands, India.</title>
        <authorList>
            <person name="Shivaji S."/>
            <person name="Ara S."/>
            <person name="Begum Z."/>
            <person name="Srinivas T.N."/>
            <person name="Singh A."/>
            <person name="Kumar Pinnaka A."/>
        </authorList>
    </citation>
    <scope>NUCLEOTIDE SEQUENCE [LARGE SCALE GENOMIC DNA]</scope>
    <source>
        <strain evidence="2 3">AMV16</strain>
    </source>
</reference>
<organism evidence="2 3">
    <name type="scientific">Cesiribacter andamanensis AMV16</name>
    <dbReference type="NCBI Taxonomy" id="1279009"/>
    <lineage>
        <taxon>Bacteria</taxon>
        <taxon>Pseudomonadati</taxon>
        <taxon>Bacteroidota</taxon>
        <taxon>Cytophagia</taxon>
        <taxon>Cytophagales</taxon>
        <taxon>Cesiribacteraceae</taxon>
        <taxon>Cesiribacter</taxon>
    </lineage>
</organism>
<comment type="caution">
    <text evidence="2">The sequence shown here is derived from an EMBL/GenBank/DDBJ whole genome shotgun (WGS) entry which is preliminary data.</text>
</comment>
<dbReference type="EMBL" id="AODQ01000127">
    <property type="protein sequence ID" value="EMR01297.1"/>
    <property type="molecule type" value="Genomic_DNA"/>
</dbReference>
<dbReference type="InterPro" id="IPR014914">
    <property type="entry name" value="RES_dom"/>
</dbReference>